<dbReference type="STRING" id="582667.SAMN05192568_103222"/>
<keyword evidence="2" id="KW-1185">Reference proteome</keyword>
<dbReference type="RefSeq" id="WP_092044694.1">
    <property type="nucleotide sequence ID" value="NZ_FOTK01000032.1"/>
</dbReference>
<name>A0A1I4QZA7_9HYPH</name>
<organism evidence="1 2">
    <name type="scientific">Methylobacterium pseudosasicola</name>
    <dbReference type="NCBI Taxonomy" id="582667"/>
    <lineage>
        <taxon>Bacteria</taxon>
        <taxon>Pseudomonadati</taxon>
        <taxon>Pseudomonadota</taxon>
        <taxon>Alphaproteobacteria</taxon>
        <taxon>Hyphomicrobiales</taxon>
        <taxon>Methylobacteriaceae</taxon>
        <taxon>Methylobacterium</taxon>
    </lineage>
</organism>
<dbReference type="OrthoDB" id="835336at2"/>
<dbReference type="AlphaFoldDB" id="A0A1I4QZA7"/>
<evidence type="ECO:0000313" key="2">
    <source>
        <dbReference type="Proteomes" id="UP000199048"/>
    </source>
</evidence>
<sequence>MEKRPLAVVTMAFNEKAMLPLWLRHYERQVGAENCYVLDHGSDDGSTVGIKANLIRLPRTPLDEWERVNTIRDFCASLFIGFKGVLFADTDELVVVDPDVAPSLSQYVAAREIPPILDLFGADVRHVEGEPPIDLQRLISLQRGYVRPLSTLCKATLISKRTDWHIGFHCVVHDHRPKFDDLFLFHLAHCDNDILFERQKKRNSAPPVGIPDSHHAIAPMAFRDHMKSDIAGLVRRRVQLRRGDDLFETTKRIFADAIERKSWAQAADLWQLPDRFVGLF</sequence>
<evidence type="ECO:0000313" key="1">
    <source>
        <dbReference type="EMBL" id="SFM45348.1"/>
    </source>
</evidence>
<protein>
    <submittedName>
        <fullName evidence="1">Glycosyl transferase family 2</fullName>
    </submittedName>
</protein>
<dbReference type="InterPro" id="IPR029044">
    <property type="entry name" value="Nucleotide-diphossugar_trans"/>
</dbReference>
<reference evidence="2" key="1">
    <citation type="submission" date="2016-10" db="EMBL/GenBank/DDBJ databases">
        <authorList>
            <person name="Varghese N."/>
            <person name="Submissions S."/>
        </authorList>
    </citation>
    <scope>NUCLEOTIDE SEQUENCE [LARGE SCALE GENOMIC DNA]</scope>
    <source>
        <strain evidence="2">BL36</strain>
    </source>
</reference>
<dbReference type="SUPFAM" id="SSF53448">
    <property type="entry name" value="Nucleotide-diphospho-sugar transferases"/>
    <property type="match status" value="1"/>
</dbReference>
<keyword evidence="1" id="KW-0808">Transferase</keyword>
<dbReference type="EMBL" id="FOTK01000032">
    <property type="protein sequence ID" value="SFM45348.1"/>
    <property type="molecule type" value="Genomic_DNA"/>
</dbReference>
<dbReference type="Proteomes" id="UP000199048">
    <property type="component" value="Unassembled WGS sequence"/>
</dbReference>
<dbReference type="Pfam" id="PF13704">
    <property type="entry name" value="Glyco_tranf_2_4"/>
    <property type="match status" value="1"/>
</dbReference>
<dbReference type="GO" id="GO:0016740">
    <property type="term" value="F:transferase activity"/>
    <property type="evidence" value="ECO:0007669"/>
    <property type="project" value="UniProtKB-KW"/>
</dbReference>
<proteinExistence type="predicted"/>
<gene>
    <name evidence="1" type="ORF">SAMN05192568_103222</name>
</gene>
<accession>A0A1I4QZA7</accession>